<dbReference type="NCBIfam" id="TIGR02996">
    <property type="entry name" value="rpt_mate_G_obs"/>
    <property type="match status" value="1"/>
</dbReference>
<evidence type="ECO:0000313" key="1">
    <source>
        <dbReference type="EMBL" id="QJW98167.1"/>
    </source>
</evidence>
<dbReference type="EMBL" id="CP053452">
    <property type="protein sequence ID" value="QJW98167.1"/>
    <property type="molecule type" value="Genomic_DNA"/>
</dbReference>
<sequence length="175" mass="19789">MPTDGAALLRAICENPAEDTPRLVYADWLQENGRPERAEFIRLQCEAWGLCPAYPTIAAARTRASELLRVHRDRWFEELPTVPGVEWGDLFVRGFIDTARTFEMYSVRLTVAAAFAATPLRYLTVTTLRRGQLGELLECPQLAQLLTLNLPGIMGREEARLLISARERFPNTEIS</sequence>
<proteinExistence type="predicted"/>
<name>A0A6M5YVQ2_9BACT</name>
<keyword evidence="2" id="KW-1185">Reference proteome</keyword>
<dbReference type="Proteomes" id="UP000503447">
    <property type="component" value="Chromosome"/>
</dbReference>
<reference evidence="2" key="1">
    <citation type="submission" date="2020-05" db="EMBL/GenBank/DDBJ databases">
        <title>Frigoriglobus tundricola gen. nov., sp. nov., a psychrotolerant cellulolytic planctomycete of the family Gemmataceae with two divergent copies of 16S rRNA gene.</title>
        <authorList>
            <person name="Kulichevskaya I.S."/>
            <person name="Ivanova A.A."/>
            <person name="Naumoff D.G."/>
            <person name="Beletsky A.V."/>
            <person name="Rijpstra W.I.C."/>
            <person name="Sinninghe Damste J.S."/>
            <person name="Mardanov A.V."/>
            <person name="Ravin N.V."/>
            <person name="Dedysh S.N."/>
        </authorList>
    </citation>
    <scope>NUCLEOTIDE SEQUENCE [LARGE SCALE GENOMIC DNA]</scope>
    <source>
        <strain evidence="2">PL17</strain>
    </source>
</reference>
<dbReference type="InterPro" id="IPR014338">
    <property type="entry name" value="CHP02996_rpt-companion-dom"/>
</dbReference>
<dbReference type="KEGG" id="ftj:FTUN_5747"/>
<evidence type="ECO:0008006" key="3">
    <source>
        <dbReference type="Google" id="ProtNLM"/>
    </source>
</evidence>
<gene>
    <name evidence="1" type="ORF">FTUN_5747</name>
</gene>
<accession>A0A6M5YVQ2</accession>
<organism evidence="1 2">
    <name type="scientific">Frigoriglobus tundricola</name>
    <dbReference type="NCBI Taxonomy" id="2774151"/>
    <lineage>
        <taxon>Bacteria</taxon>
        <taxon>Pseudomonadati</taxon>
        <taxon>Planctomycetota</taxon>
        <taxon>Planctomycetia</taxon>
        <taxon>Gemmatales</taxon>
        <taxon>Gemmataceae</taxon>
        <taxon>Frigoriglobus</taxon>
    </lineage>
</organism>
<protein>
    <recommendedName>
        <fullName evidence="3">TIGR02996 domain-containing protein</fullName>
    </recommendedName>
</protein>
<evidence type="ECO:0000313" key="2">
    <source>
        <dbReference type="Proteomes" id="UP000503447"/>
    </source>
</evidence>
<dbReference type="RefSeq" id="WP_227254452.1">
    <property type="nucleotide sequence ID" value="NZ_CP053452.2"/>
</dbReference>
<dbReference type="AlphaFoldDB" id="A0A6M5YVQ2"/>